<comment type="caution">
    <text evidence="1">The sequence shown here is derived from an EMBL/GenBank/DDBJ whole genome shotgun (WGS) entry which is preliminary data.</text>
</comment>
<evidence type="ECO:0000313" key="1">
    <source>
        <dbReference type="EMBL" id="MDP9974794.1"/>
    </source>
</evidence>
<dbReference type="EMBL" id="JAUSRV010000020">
    <property type="protein sequence ID" value="MDP9974794.1"/>
    <property type="molecule type" value="Genomic_DNA"/>
</dbReference>
<proteinExistence type="predicted"/>
<organism evidence="1 2">
    <name type="scientific">Variovorax paradoxus</name>
    <dbReference type="NCBI Taxonomy" id="34073"/>
    <lineage>
        <taxon>Bacteria</taxon>
        <taxon>Pseudomonadati</taxon>
        <taxon>Pseudomonadota</taxon>
        <taxon>Betaproteobacteria</taxon>
        <taxon>Burkholderiales</taxon>
        <taxon>Comamonadaceae</taxon>
        <taxon>Variovorax</taxon>
    </lineage>
</organism>
<name>A0AAW8ERG5_VARPD</name>
<reference evidence="1" key="1">
    <citation type="submission" date="2023-07" db="EMBL/GenBank/DDBJ databases">
        <title>Sorghum-associated microbial communities from plants grown in Nebraska, USA.</title>
        <authorList>
            <person name="Schachtman D."/>
        </authorList>
    </citation>
    <scope>NUCLEOTIDE SEQUENCE</scope>
    <source>
        <strain evidence="1">DS3315</strain>
    </source>
</reference>
<dbReference type="AlphaFoldDB" id="A0AAW8ERG5"/>
<gene>
    <name evidence="1" type="ORF">J2W39_006078</name>
</gene>
<evidence type="ECO:0000313" key="2">
    <source>
        <dbReference type="Proteomes" id="UP001224845"/>
    </source>
</evidence>
<dbReference type="Proteomes" id="UP001224845">
    <property type="component" value="Unassembled WGS sequence"/>
</dbReference>
<sequence length="141" mass="15911">MRRIEGAKRSSEKKIGKVDAIVPEESVSQKAFECGHSIHQLRVEVIDLPLAIRKILGFFQLQSFAVVASLLRLCHAMLSFELPNLRELHPDGTLSFSLSRCRRTYRRSHEPFESAPSSHGLIPCPVCSSINVTGWQRNWGN</sequence>
<protein>
    <submittedName>
        <fullName evidence="1">Uncharacterized protein</fullName>
    </submittedName>
</protein>
<accession>A0AAW8ERG5</accession>